<evidence type="ECO:0000313" key="2">
    <source>
        <dbReference type="Proteomes" id="UP000314982"/>
    </source>
</evidence>
<reference evidence="1" key="3">
    <citation type="submission" date="2025-09" db="UniProtKB">
        <authorList>
            <consortium name="Ensembl"/>
        </authorList>
    </citation>
    <scope>IDENTIFICATION</scope>
</reference>
<dbReference type="AlphaFoldDB" id="A0A4W5QZ23"/>
<name>A0A4W5QZ23_9TELE</name>
<sequence>MFRLLMKDFKTVLVAIIHPQTLFFTFSLSPQMEGEELHLELANQKRSWPSEETGLCWCLVAVEMELAEVRQEKKEYQKESILDTVALSNQVSALKMGIASRRDPIVCEEVNHLSQQKGSHRL</sequence>
<dbReference type="STRING" id="62062.ENSHHUP00000079023"/>
<dbReference type="Ensembl" id="ENSHHUT00000081570.1">
    <property type="protein sequence ID" value="ENSHHUP00000079023.1"/>
    <property type="gene ID" value="ENSHHUG00000046098.1"/>
</dbReference>
<evidence type="ECO:0000313" key="1">
    <source>
        <dbReference type="Ensembl" id="ENSHHUP00000079023.1"/>
    </source>
</evidence>
<accession>A0A4W5QZ23</accession>
<organism evidence="1 2">
    <name type="scientific">Hucho hucho</name>
    <name type="common">huchen</name>
    <dbReference type="NCBI Taxonomy" id="62062"/>
    <lineage>
        <taxon>Eukaryota</taxon>
        <taxon>Metazoa</taxon>
        <taxon>Chordata</taxon>
        <taxon>Craniata</taxon>
        <taxon>Vertebrata</taxon>
        <taxon>Euteleostomi</taxon>
        <taxon>Actinopterygii</taxon>
        <taxon>Neopterygii</taxon>
        <taxon>Teleostei</taxon>
        <taxon>Protacanthopterygii</taxon>
        <taxon>Salmoniformes</taxon>
        <taxon>Salmonidae</taxon>
        <taxon>Salmoninae</taxon>
        <taxon>Hucho</taxon>
    </lineage>
</organism>
<proteinExistence type="predicted"/>
<reference evidence="2" key="1">
    <citation type="submission" date="2018-06" db="EMBL/GenBank/DDBJ databases">
        <title>Genome assembly of Danube salmon.</title>
        <authorList>
            <person name="Macqueen D.J."/>
            <person name="Gundappa M.K."/>
        </authorList>
    </citation>
    <scope>NUCLEOTIDE SEQUENCE [LARGE SCALE GENOMIC DNA]</scope>
</reference>
<protein>
    <submittedName>
        <fullName evidence="1">Uncharacterized protein</fullName>
    </submittedName>
</protein>
<reference evidence="1" key="2">
    <citation type="submission" date="2025-08" db="UniProtKB">
        <authorList>
            <consortium name="Ensembl"/>
        </authorList>
    </citation>
    <scope>IDENTIFICATION</scope>
</reference>
<dbReference type="Proteomes" id="UP000314982">
    <property type="component" value="Unassembled WGS sequence"/>
</dbReference>
<keyword evidence="2" id="KW-1185">Reference proteome</keyword>